<organism evidence="1 2">
    <name type="scientific">Arenimonas soli</name>
    <dbReference type="NCBI Taxonomy" id="2269504"/>
    <lineage>
        <taxon>Bacteria</taxon>
        <taxon>Pseudomonadati</taxon>
        <taxon>Pseudomonadota</taxon>
        <taxon>Gammaproteobacteria</taxon>
        <taxon>Lysobacterales</taxon>
        <taxon>Lysobacteraceae</taxon>
        <taxon>Arenimonas</taxon>
    </lineage>
</organism>
<dbReference type="EMBL" id="BMKC01000001">
    <property type="protein sequence ID" value="GGA75601.1"/>
    <property type="molecule type" value="Genomic_DNA"/>
</dbReference>
<evidence type="ECO:0000313" key="2">
    <source>
        <dbReference type="Proteomes" id="UP000623419"/>
    </source>
</evidence>
<dbReference type="Proteomes" id="UP000623419">
    <property type="component" value="Unassembled WGS sequence"/>
</dbReference>
<protein>
    <submittedName>
        <fullName evidence="1">Uncharacterized protein</fullName>
    </submittedName>
</protein>
<sequence length="94" mass="10540">MAGRIVIPEGASSATIIPFPGREIMRDPDPSHPDFIAWAMRGIEHMHAIRDWCRDNNGCTNVPCTCDTRFEPCDRNQRGPVILVPRRDPSMPVA</sequence>
<proteinExistence type="predicted"/>
<gene>
    <name evidence="1" type="ORF">GCM10011521_12210</name>
</gene>
<reference evidence="2" key="1">
    <citation type="journal article" date="2019" name="Int. J. Syst. Evol. Microbiol.">
        <title>The Global Catalogue of Microorganisms (GCM) 10K type strain sequencing project: providing services to taxonomists for standard genome sequencing and annotation.</title>
        <authorList>
            <consortium name="The Broad Institute Genomics Platform"/>
            <consortium name="The Broad Institute Genome Sequencing Center for Infectious Disease"/>
            <person name="Wu L."/>
            <person name="Ma J."/>
        </authorList>
    </citation>
    <scope>NUCLEOTIDE SEQUENCE [LARGE SCALE GENOMIC DNA]</scope>
    <source>
        <strain evidence="2">CGMCC 1.15905</strain>
    </source>
</reference>
<accession>A0ABQ1HFN4</accession>
<comment type="caution">
    <text evidence="1">The sequence shown here is derived from an EMBL/GenBank/DDBJ whole genome shotgun (WGS) entry which is preliminary data.</text>
</comment>
<keyword evidence="2" id="KW-1185">Reference proteome</keyword>
<name>A0ABQ1HFN4_9GAMM</name>
<evidence type="ECO:0000313" key="1">
    <source>
        <dbReference type="EMBL" id="GGA75601.1"/>
    </source>
</evidence>